<evidence type="ECO:0000256" key="1">
    <source>
        <dbReference type="SAM" id="Phobius"/>
    </source>
</evidence>
<name>E0UDS7_GLOV7</name>
<dbReference type="Pfam" id="PF02698">
    <property type="entry name" value="DUF218"/>
    <property type="match status" value="1"/>
</dbReference>
<dbReference type="AlphaFoldDB" id="E0UDS7"/>
<dbReference type="EMBL" id="CP002198">
    <property type="protein sequence ID" value="ADN16512.1"/>
    <property type="molecule type" value="Genomic_DNA"/>
</dbReference>
<keyword evidence="1" id="KW-0812">Transmembrane</keyword>
<feature type="domain" description="DUF218" evidence="2">
    <location>
        <begin position="53"/>
        <end position="154"/>
    </location>
</feature>
<dbReference type="KEGG" id="cyj:Cyan7822_4604"/>
<dbReference type="CDD" id="cd06259">
    <property type="entry name" value="YdcF-like"/>
    <property type="match status" value="1"/>
</dbReference>
<evidence type="ECO:0000313" key="4">
    <source>
        <dbReference type="Proteomes" id="UP000008206"/>
    </source>
</evidence>
<dbReference type="Proteomes" id="UP000008206">
    <property type="component" value="Chromosome"/>
</dbReference>
<gene>
    <name evidence="3" type="ordered locus">Cyan7822_4604</name>
</gene>
<keyword evidence="4" id="KW-1185">Reference proteome</keyword>
<dbReference type="STRING" id="497965.Cyan7822_4604"/>
<proteinExistence type="predicted"/>
<evidence type="ECO:0000259" key="2">
    <source>
        <dbReference type="Pfam" id="PF02698"/>
    </source>
</evidence>
<keyword evidence="1" id="KW-1133">Transmembrane helix</keyword>
<protein>
    <recommendedName>
        <fullName evidence="2">DUF218 domain-containing protein</fullName>
    </recommendedName>
</protein>
<reference evidence="4" key="1">
    <citation type="journal article" date="2011" name="MBio">
        <title>Novel metabolic attributes of the genus Cyanothece, comprising a group of unicellular nitrogen-fixing Cyanobacteria.</title>
        <authorList>
            <person name="Bandyopadhyay A."/>
            <person name="Elvitigala T."/>
            <person name="Welsh E."/>
            <person name="Stockel J."/>
            <person name="Liberton M."/>
            <person name="Min H."/>
            <person name="Sherman L.A."/>
            <person name="Pakrasi H.B."/>
        </authorList>
    </citation>
    <scope>NUCLEOTIDE SEQUENCE [LARGE SCALE GENOMIC DNA]</scope>
    <source>
        <strain evidence="4">PCC 7822</strain>
    </source>
</reference>
<feature type="transmembrane region" description="Helical" evidence="1">
    <location>
        <begin position="20"/>
        <end position="42"/>
    </location>
</feature>
<dbReference type="eggNOG" id="COG1434">
    <property type="taxonomic scope" value="Bacteria"/>
</dbReference>
<accession>E0UDS7</accession>
<dbReference type="InterPro" id="IPR003848">
    <property type="entry name" value="DUF218"/>
</dbReference>
<organism evidence="3 4">
    <name type="scientific">Gloeothece verrucosa (strain PCC 7822)</name>
    <name type="common">Cyanothece sp. (strain PCC 7822)</name>
    <dbReference type="NCBI Taxonomy" id="497965"/>
    <lineage>
        <taxon>Bacteria</taxon>
        <taxon>Bacillati</taxon>
        <taxon>Cyanobacteriota</taxon>
        <taxon>Cyanophyceae</taxon>
        <taxon>Oscillatoriophycideae</taxon>
        <taxon>Chroococcales</taxon>
        <taxon>Aphanothecaceae</taxon>
        <taxon>Gloeothece</taxon>
        <taxon>Gloeothece verrucosa</taxon>
    </lineage>
</organism>
<keyword evidence="1" id="KW-0472">Membrane</keyword>
<sequence>MKRRKIDLTGRLAQKKRQRFFKLALIAGIALMVISLLFNVAVRLPLNSSAPVDGILVLGGSIQREIYAARLTHLHSNIPVIISTGSKDPCIWLLFKRNMAQSNKVILEKCANSTFGNFFYSVPILRHWGVHKVKVITSPSHLPRAKWLAQIHLGAQGIAVEMDLVKEKGIPGNNENDLKTVLDITRSLIWAVLSQVIHPPCFHTTPLADVNMQEWTTHKFHCERQGHLP</sequence>
<dbReference type="RefSeq" id="WP_013324554.1">
    <property type="nucleotide sequence ID" value="NC_014501.1"/>
</dbReference>
<evidence type="ECO:0000313" key="3">
    <source>
        <dbReference type="EMBL" id="ADN16512.1"/>
    </source>
</evidence>
<dbReference type="HOGENOM" id="CLU_102843_0_0_3"/>